<name>A0A8J3JA59_9ACTN</name>
<dbReference type="Pfam" id="PF00877">
    <property type="entry name" value="NLPC_P60"/>
    <property type="match status" value="1"/>
</dbReference>
<comment type="caution">
    <text evidence="6">The sequence shown here is derived from an EMBL/GenBank/DDBJ whole genome shotgun (WGS) entry which is preliminary data.</text>
</comment>
<evidence type="ECO:0000313" key="6">
    <source>
        <dbReference type="EMBL" id="GID11043.1"/>
    </source>
</evidence>
<dbReference type="PANTHER" id="PTHR47053">
    <property type="entry name" value="MUREIN DD-ENDOPEPTIDASE MEPH-RELATED"/>
    <property type="match status" value="1"/>
</dbReference>
<dbReference type="Gene3D" id="3.90.1720.10">
    <property type="entry name" value="endopeptidase domain like (from Nostoc punctiforme)"/>
    <property type="match status" value="1"/>
</dbReference>
<proteinExistence type="inferred from homology"/>
<gene>
    <name evidence="6" type="ORF">Aru02nite_19320</name>
</gene>
<dbReference type="InterPro" id="IPR051202">
    <property type="entry name" value="Peptidase_C40"/>
</dbReference>
<evidence type="ECO:0000256" key="1">
    <source>
        <dbReference type="ARBA" id="ARBA00007074"/>
    </source>
</evidence>
<keyword evidence="4" id="KW-0788">Thiol protease</keyword>
<evidence type="ECO:0000256" key="4">
    <source>
        <dbReference type="ARBA" id="ARBA00022807"/>
    </source>
</evidence>
<sequence length="303" mass="31634">MTGDGPSAPYTGYVPPAGWFGTCPAGRGPGSLAAAGVTPEMMANAETIVSVGELMGLPTRAYVVAVATALEESGLRNLPYGDRDSLGLFQQRPSQGWGDPAEIMDPAASAATFYARLTAVPGWRIMPLTRAAQAVQRSAYPLAYAPLEPLATAIVDRITAVCTRQRLTSNAGAAAVVAAAASQLGVPYVFAGGDTRGPTLGTTPGVGFDCSGLALYAWAHVHVDLPHSSEAQYAMGTPVPRNRLRPGDLVFFHTEGPPGDASHVGVYLGDGRMIAAPDVGQTVTIQSIDTPYFTTRWLGARRY</sequence>
<dbReference type="PROSITE" id="PS51935">
    <property type="entry name" value="NLPC_P60"/>
    <property type="match status" value="1"/>
</dbReference>
<dbReference type="GO" id="GO:0006508">
    <property type="term" value="P:proteolysis"/>
    <property type="evidence" value="ECO:0007669"/>
    <property type="project" value="UniProtKB-KW"/>
</dbReference>
<keyword evidence="7" id="KW-1185">Reference proteome</keyword>
<dbReference type="InterPro" id="IPR000064">
    <property type="entry name" value="NLP_P60_dom"/>
</dbReference>
<dbReference type="EMBL" id="BOMB01000010">
    <property type="protein sequence ID" value="GID11043.1"/>
    <property type="molecule type" value="Genomic_DNA"/>
</dbReference>
<protein>
    <submittedName>
        <fullName evidence="6">Lipoprotein</fullName>
    </submittedName>
</protein>
<comment type="similarity">
    <text evidence="1">Belongs to the peptidase C40 family.</text>
</comment>
<dbReference type="AlphaFoldDB" id="A0A8J3JA59"/>
<evidence type="ECO:0000313" key="7">
    <source>
        <dbReference type="Proteomes" id="UP000612808"/>
    </source>
</evidence>
<dbReference type="Proteomes" id="UP000612808">
    <property type="component" value="Unassembled WGS sequence"/>
</dbReference>
<reference evidence="6" key="1">
    <citation type="submission" date="2021-01" db="EMBL/GenBank/DDBJ databases">
        <title>Whole genome shotgun sequence of Actinocatenispora rupis NBRC 107355.</title>
        <authorList>
            <person name="Komaki H."/>
            <person name="Tamura T."/>
        </authorList>
    </citation>
    <scope>NUCLEOTIDE SEQUENCE</scope>
    <source>
        <strain evidence="6">NBRC 107355</strain>
    </source>
</reference>
<evidence type="ECO:0000256" key="3">
    <source>
        <dbReference type="ARBA" id="ARBA00022801"/>
    </source>
</evidence>
<dbReference type="SUPFAM" id="SSF54001">
    <property type="entry name" value="Cysteine proteinases"/>
    <property type="match status" value="1"/>
</dbReference>
<evidence type="ECO:0000259" key="5">
    <source>
        <dbReference type="PROSITE" id="PS51935"/>
    </source>
</evidence>
<dbReference type="PANTHER" id="PTHR47053:SF1">
    <property type="entry name" value="MUREIN DD-ENDOPEPTIDASE MEPH-RELATED"/>
    <property type="match status" value="1"/>
</dbReference>
<keyword evidence="2" id="KW-0645">Protease</keyword>
<keyword evidence="6" id="KW-0449">Lipoprotein</keyword>
<organism evidence="6 7">
    <name type="scientific">Actinocatenispora rupis</name>
    <dbReference type="NCBI Taxonomy" id="519421"/>
    <lineage>
        <taxon>Bacteria</taxon>
        <taxon>Bacillati</taxon>
        <taxon>Actinomycetota</taxon>
        <taxon>Actinomycetes</taxon>
        <taxon>Micromonosporales</taxon>
        <taxon>Micromonosporaceae</taxon>
        <taxon>Actinocatenispora</taxon>
    </lineage>
</organism>
<keyword evidence="3" id="KW-0378">Hydrolase</keyword>
<dbReference type="GO" id="GO:0008234">
    <property type="term" value="F:cysteine-type peptidase activity"/>
    <property type="evidence" value="ECO:0007669"/>
    <property type="project" value="UniProtKB-KW"/>
</dbReference>
<accession>A0A8J3JA59</accession>
<evidence type="ECO:0000256" key="2">
    <source>
        <dbReference type="ARBA" id="ARBA00022670"/>
    </source>
</evidence>
<feature type="domain" description="NlpC/P60" evidence="5">
    <location>
        <begin position="170"/>
        <end position="303"/>
    </location>
</feature>
<dbReference type="InterPro" id="IPR038765">
    <property type="entry name" value="Papain-like_cys_pep_sf"/>
</dbReference>